<gene>
    <name evidence="2" type="ORF">FOMG_05349</name>
</gene>
<evidence type="ECO:0000256" key="1">
    <source>
        <dbReference type="SAM" id="MobiDB-lite"/>
    </source>
</evidence>
<reference evidence="2" key="1">
    <citation type="submission" date="2012-04" db="EMBL/GenBank/DDBJ databases">
        <title>The Genome Sequence of Fusarium oxysporum melonis.</title>
        <authorList>
            <consortium name="The Broad Institute Genome Sequencing Platform"/>
            <person name="Ma L.-J."/>
            <person name="Gale L.R."/>
            <person name="Schwartz D.C."/>
            <person name="Zhou S."/>
            <person name="Corby-Kistler H."/>
            <person name="Young S.K."/>
            <person name="Zeng Q."/>
            <person name="Gargeya S."/>
            <person name="Fitzgerald M."/>
            <person name="Haas B."/>
            <person name="Abouelleil A."/>
            <person name="Alvarado L."/>
            <person name="Arachchi H.M."/>
            <person name="Berlin A."/>
            <person name="Brown A."/>
            <person name="Chapman S.B."/>
            <person name="Chen Z."/>
            <person name="Dunbar C."/>
            <person name="Freedman E."/>
            <person name="Gearin G."/>
            <person name="Goldberg J."/>
            <person name="Griggs A."/>
            <person name="Gujja S."/>
            <person name="Heiman D."/>
            <person name="Howarth C."/>
            <person name="Larson L."/>
            <person name="Lui A."/>
            <person name="MacDonald P.J.P."/>
            <person name="Montmayeur A."/>
            <person name="Murphy C."/>
            <person name="Neiman D."/>
            <person name="Pearson M."/>
            <person name="Priest M."/>
            <person name="Roberts A."/>
            <person name="Saif S."/>
            <person name="Shea T."/>
            <person name="Shenoy N."/>
            <person name="Sisk P."/>
            <person name="Stolte C."/>
            <person name="Sykes S."/>
            <person name="Wortman J."/>
            <person name="Nusbaum C."/>
            <person name="Birren B."/>
        </authorList>
    </citation>
    <scope>NUCLEOTIDE SEQUENCE</scope>
    <source>
        <strain evidence="2">26406</strain>
    </source>
</reference>
<sequence length="123" mass="13477">MVLQSHGMTDMTSMTKRLVRIPPLRDEGTTSNGCYQDKAQNDSVEPKRPLLVRDKAGGAQGLAKYHPEKTPVTAPNPTQQGSDGWGLKGLLDLSATLATHYTLLFLPTDMDWLLYTCGLSDVM</sequence>
<proteinExistence type="predicted"/>
<feature type="region of interest" description="Disordered" evidence="1">
    <location>
        <begin position="1"/>
        <end position="44"/>
    </location>
</feature>
<organism evidence="2">
    <name type="scientific">Fusarium oxysporum f. sp. melonis 26406</name>
    <dbReference type="NCBI Taxonomy" id="1089452"/>
    <lineage>
        <taxon>Eukaryota</taxon>
        <taxon>Fungi</taxon>
        <taxon>Dikarya</taxon>
        <taxon>Ascomycota</taxon>
        <taxon>Pezizomycotina</taxon>
        <taxon>Sordariomycetes</taxon>
        <taxon>Hypocreomycetidae</taxon>
        <taxon>Hypocreales</taxon>
        <taxon>Nectriaceae</taxon>
        <taxon>Fusarium</taxon>
        <taxon>Fusarium oxysporum species complex</taxon>
    </lineage>
</organism>
<dbReference type="Proteomes" id="UP000030703">
    <property type="component" value="Unassembled WGS sequence"/>
</dbReference>
<dbReference type="OrthoDB" id="10432660at2759"/>
<accession>X0AF85</accession>
<dbReference type="VEuPathDB" id="FungiDB:FOMG_05349"/>
<protein>
    <submittedName>
        <fullName evidence="2">Uncharacterized protein</fullName>
    </submittedName>
</protein>
<feature type="compositionally biased region" description="Polar residues" evidence="1">
    <location>
        <begin position="1"/>
        <end position="15"/>
    </location>
</feature>
<dbReference type="AlphaFoldDB" id="X0AF85"/>
<feature type="compositionally biased region" description="Polar residues" evidence="1">
    <location>
        <begin position="73"/>
        <end position="82"/>
    </location>
</feature>
<feature type="region of interest" description="Disordered" evidence="1">
    <location>
        <begin position="64"/>
        <end position="83"/>
    </location>
</feature>
<reference evidence="2" key="2">
    <citation type="submission" date="2012-05" db="EMBL/GenBank/DDBJ databases">
        <title>Annotation of the Genome Sequence of Fusarium oxysporum f. sp. melonis 26406.</title>
        <authorList>
            <consortium name="The Broad Institute Genomics Platform"/>
            <person name="Ma L.-J."/>
            <person name="Corby-Kistler H."/>
            <person name="Broz K."/>
            <person name="Gale L.R."/>
            <person name="Jonkers W."/>
            <person name="O'Donnell K."/>
            <person name="Ploetz R."/>
            <person name="Steinberg C."/>
            <person name="Schwartz D.C."/>
            <person name="VanEtten H."/>
            <person name="Zhou S."/>
            <person name="Young S.K."/>
            <person name="Zeng Q."/>
            <person name="Gargeya S."/>
            <person name="Fitzgerald M."/>
            <person name="Abouelleil A."/>
            <person name="Alvarado L."/>
            <person name="Chapman S.B."/>
            <person name="Gainer-Dewar J."/>
            <person name="Goldberg J."/>
            <person name="Griggs A."/>
            <person name="Gujja S."/>
            <person name="Hansen M."/>
            <person name="Howarth C."/>
            <person name="Imamovic A."/>
            <person name="Ireland A."/>
            <person name="Larimer J."/>
            <person name="McCowan C."/>
            <person name="Murphy C."/>
            <person name="Pearson M."/>
            <person name="Poon T.W."/>
            <person name="Priest M."/>
            <person name="Roberts A."/>
            <person name="Saif S."/>
            <person name="Shea T."/>
            <person name="Sykes S."/>
            <person name="Wortman J."/>
            <person name="Nusbaum C."/>
            <person name="Birren B."/>
        </authorList>
    </citation>
    <scope>NUCLEOTIDE SEQUENCE</scope>
    <source>
        <strain evidence="2">26406</strain>
    </source>
</reference>
<evidence type="ECO:0000313" key="2">
    <source>
        <dbReference type="EMBL" id="EXK42345.1"/>
    </source>
</evidence>
<name>X0AF85_FUSOX</name>
<dbReference type="EMBL" id="JH659331">
    <property type="protein sequence ID" value="EXK42345.1"/>
    <property type="molecule type" value="Genomic_DNA"/>
</dbReference>
<dbReference type="HOGENOM" id="CLU_2015375_0_0_1"/>